<dbReference type="Proteomes" id="UP001057452">
    <property type="component" value="Chromosome 14"/>
</dbReference>
<proteinExistence type="predicted"/>
<evidence type="ECO:0000313" key="1">
    <source>
        <dbReference type="EMBL" id="KAI4813973.1"/>
    </source>
</evidence>
<evidence type="ECO:0000313" key="2">
    <source>
        <dbReference type="Proteomes" id="UP001057452"/>
    </source>
</evidence>
<name>A0ACB9WLF2_CHAAC</name>
<keyword evidence="2" id="KW-1185">Reference proteome</keyword>
<sequence>MDDIRHSIDSSRDLSNKAIPIVVICRGIGMCLPRYELLHTSIREGQLPLPMCPTFSTLSITTSQSKVTS</sequence>
<accession>A0ACB9WLF2</accession>
<comment type="caution">
    <text evidence="1">The sequence shown here is derived from an EMBL/GenBank/DDBJ whole genome shotgun (WGS) entry which is preliminary data.</text>
</comment>
<organism evidence="1 2">
    <name type="scientific">Chaenocephalus aceratus</name>
    <name type="common">Blackfin icefish</name>
    <name type="synonym">Chaenichthys aceratus</name>
    <dbReference type="NCBI Taxonomy" id="36190"/>
    <lineage>
        <taxon>Eukaryota</taxon>
        <taxon>Metazoa</taxon>
        <taxon>Chordata</taxon>
        <taxon>Craniata</taxon>
        <taxon>Vertebrata</taxon>
        <taxon>Euteleostomi</taxon>
        <taxon>Actinopterygii</taxon>
        <taxon>Neopterygii</taxon>
        <taxon>Teleostei</taxon>
        <taxon>Neoteleostei</taxon>
        <taxon>Acanthomorphata</taxon>
        <taxon>Eupercaria</taxon>
        <taxon>Perciformes</taxon>
        <taxon>Notothenioidei</taxon>
        <taxon>Channichthyidae</taxon>
        <taxon>Chaenocephalus</taxon>
    </lineage>
</organism>
<reference evidence="1" key="1">
    <citation type="submission" date="2022-05" db="EMBL/GenBank/DDBJ databases">
        <title>Chromosome-level genome of Chaenocephalus aceratus.</title>
        <authorList>
            <person name="Park H."/>
        </authorList>
    </citation>
    <scope>NUCLEOTIDE SEQUENCE</scope>
    <source>
        <strain evidence="1">KU_202001</strain>
    </source>
</reference>
<protein>
    <submittedName>
        <fullName evidence="1">Uncharacterized protein</fullName>
    </submittedName>
</protein>
<gene>
    <name evidence="1" type="ORF">KUCAC02_003191</name>
</gene>
<dbReference type="EMBL" id="CM043798">
    <property type="protein sequence ID" value="KAI4813973.1"/>
    <property type="molecule type" value="Genomic_DNA"/>
</dbReference>